<protein>
    <recommendedName>
        <fullName evidence="4">Cytochrome b561 domain-containing protein</fullName>
    </recommendedName>
</protein>
<evidence type="ECO:0000313" key="3">
    <source>
        <dbReference type="Proteomes" id="UP000032233"/>
    </source>
</evidence>
<feature type="transmembrane region" description="Helical" evidence="1">
    <location>
        <begin position="108"/>
        <end position="129"/>
    </location>
</feature>
<organism evidence="2 3">
    <name type="scientific">Dethiosulfatarculus sandiegensis</name>
    <dbReference type="NCBI Taxonomy" id="1429043"/>
    <lineage>
        <taxon>Bacteria</taxon>
        <taxon>Pseudomonadati</taxon>
        <taxon>Thermodesulfobacteriota</taxon>
        <taxon>Desulfarculia</taxon>
        <taxon>Desulfarculales</taxon>
        <taxon>Desulfarculaceae</taxon>
        <taxon>Dethiosulfatarculus</taxon>
    </lineage>
</organism>
<feature type="transmembrane region" description="Helical" evidence="1">
    <location>
        <begin position="44"/>
        <end position="65"/>
    </location>
</feature>
<dbReference type="RefSeq" id="WP_044351059.1">
    <property type="nucleotide sequence ID" value="NZ_AZAC01000034.1"/>
</dbReference>
<keyword evidence="1" id="KW-0812">Transmembrane</keyword>
<name>A0A0D2J9F9_9BACT</name>
<reference evidence="2 3" key="1">
    <citation type="submission" date="2013-11" db="EMBL/GenBank/DDBJ databases">
        <title>Metagenomic analysis of a methanogenic consortium involved in long chain n-alkane degradation.</title>
        <authorList>
            <person name="Davidova I.A."/>
            <person name="Callaghan A.V."/>
            <person name="Wawrik B."/>
            <person name="Pruitt S."/>
            <person name="Marks C."/>
            <person name="Duncan K.E."/>
            <person name="Suflita J.M."/>
        </authorList>
    </citation>
    <scope>NUCLEOTIDE SEQUENCE [LARGE SCALE GENOMIC DNA]</scope>
    <source>
        <strain evidence="2 3">SPR</strain>
    </source>
</reference>
<evidence type="ECO:0008006" key="4">
    <source>
        <dbReference type="Google" id="ProtNLM"/>
    </source>
</evidence>
<accession>A0A0D2J9F9</accession>
<keyword evidence="1" id="KW-1133">Transmembrane helix</keyword>
<dbReference type="STRING" id="1429043.X474_20965"/>
<evidence type="ECO:0000256" key="1">
    <source>
        <dbReference type="SAM" id="Phobius"/>
    </source>
</evidence>
<dbReference type="AlphaFoldDB" id="A0A0D2J9F9"/>
<sequence length="142" mass="15520">MMDLHGPWQALGIMIGLYTFFLGWSRFTAQHLGSGRAFKFKRHVFFGQAACLMLIAGAMGGLILARIAWRGWLITGLHGYLGVGLAFILALVFTTGKMMTKKLKKRKALPLLHGSLGFLAMLGCLAQAVSGWQVSQDFLAGF</sequence>
<comment type="caution">
    <text evidence="2">The sequence shown here is derived from an EMBL/GenBank/DDBJ whole genome shotgun (WGS) entry which is preliminary data.</text>
</comment>
<dbReference type="EMBL" id="AZAC01000034">
    <property type="protein sequence ID" value="KIX12341.1"/>
    <property type="molecule type" value="Genomic_DNA"/>
</dbReference>
<feature type="transmembrane region" description="Helical" evidence="1">
    <location>
        <begin position="6"/>
        <end position="24"/>
    </location>
</feature>
<feature type="transmembrane region" description="Helical" evidence="1">
    <location>
        <begin position="77"/>
        <end position="96"/>
    </location>
</feature>
<gene>
    <name evidence="2" type="ORF">X474_20965</name>
</gene>
<evidence type="ECO:0000313" key="2">
    <source>
        <dbReference type="EMBL" id="KIX12341.1"/>
    </source>
</evidence>
<keyword evidence="1" id="KW-0472">Membrane</keyword>
<dbReference type="Proteomes" id="UP000032233">
    <property type="component" value="Unassembled WGS sequence"/>
</dbReference>
<proteinExistence type="predicted"/>
<dbReference type="OrthoDB" id="5471348at2"/>
<keyword evidence="3" id="KW-1185">Reference proteome</keyword>
<dbReference type="InParanoid" id="A0A0D2J9F9"/>